<keyword evidence="6" id="KW-0735">Signal-anchor</keyword>
<keyword evidence="5 13" id="KW-0430">Lectin</keyword>
<evidence type="ECO:0000259" key="15">
    <source>
        <dbReference type="SMART" id="SM00458"/>
    </source>
</evidence>
<comment type="cofactor">
    <cofactor evidence="1 13">
        <name>Mn(2+)</name>
        <dbReference type="ChEBI" id="CHEBI:29035"/>
    </cofactor>
</comment>
<dbReference type="PANTHER" id="PTHR11675">
    <property type="entry name" value="N-ACETYLGALACTOSAMINYLTRANSFERASE"/>
    <property type="match status" value="1"/>
</dbReference>
<dbReference type="InterPro" id="IPR029044">
    <property type="entry name" value="Nucleotide-diphossugar_trans"/>
</dbReference>
<dbReference type="Gene3D" id="2.80.10.50">
    <property type="match status" value="1"/>
</dbReference>
<dbReference type="EnsemblMetazoa" id="CLYHEMT023028.1">
    <property type="protein sequence ID" value="CLYHEMP023028.1"/>
    <property type="gene ID" value="CLYHEMG023028"/>
</dbReference>
<keyword evidence="13" id="KW-0328">Glycosyltransferase</keyword>
<evidence type="ECO:0000256" key="4">
    <source>
        <dbReference type="ARBA" id="ARBA00022692"/>
    </source>
</evidence>
<dbReference type="GO" id="GO:0000139">
    <property type="term" value="C:Golgi membrane"/>
    <property type="evidence" value="ECO:0007669"/>
    <property type="project" value="UniProtKB-SubCell"/>
</dbReference>
<keyword evidence="10 13" id="KW-1015">Disulfide bond</keyword>
<reference evidence="16" key="1">
    <citation type="submission" date="2021-01" db="UniProtKB">
        <authorList>
            <consortium name="EnsemblMetazoa"/>
        </authorList>
    </citation>
    <scope>IDENTIFICATION</scope>
</reference>
<comment type="subcellular location">
    <subcellularLocation>
        <location evidence="2 13">Golgi apparatus membrane</location>
        <topology evidence="2 13">Single-pass type II membrane protein</topology>
    </subcellularLocation>
</comment>
<dbReference type="AlphaFoldDB" id="A0A7M5XIU5"/>
<evidence type="ECO:0000313" key="17">
    <source>
        <dbReference type="Proteomes" id="UP000594262"/>
    </source>
</evidence>
<dbReference type="SMART" id="SM00458">
    <property type="entry name" value="RICIN"/>
    <property type="match status" value="1"/>
</dbReference>
<evidence type="ECO:0000256" key="3">
    <source>
        <dbReference type="ARBA" id="ARBA00005680"/>
    </source>
</evidence>
<dbReference type="GO" id="GO:0030246">
    <property type="term" value="F:carbohydrate binding"/>
    <property type="evidence" value="ECO:0007669"/>
    <property type="project" value="UniProtKB-KW"/>
</dbReference>
<dbReference type="InterPro" id="IPR035992">
    <property type="entry name" value="Ricin_B-like_lectins"/>
</dbReference>
<dbReference type="Gene3D" id="3.90.550.10">
    <property type="entry name" value="Spore Coat Polysaccharide Biosynthesis Protein SpsA, Chain A"/>
    <property type="match status" value="1"/>
</dbReference>
<dbReference type="SUPFAM" id="SSF53448">
    <property type="entry name" value="Nucleotide-diphospho-sugar transferases"/>
    <property type="match status" value="1"/>
</dbReference>
<feature type="region of interest" description="Disordered" evidence="14">
    <location>
        <begin position="52"/>
        <end position="77"/>
    </location>
</feature>
<dbReference type="Pfam" id="PF00535">
    <property type="entry name" value="Glycos_transf_2"/>
    <property type="match status" value="1"/>
</dbReference>
<dbReference type="UniPathway" id="UPA00378"/>
<proteinExistence type="inferred from homology"/>
<evidence type="ECO:0000256" key="11">
    <source>
        <dbReference type="ARBA" id="ARBA00023180"/>
    </source>
</evidence>
<evidence type="ECO:0000256" key="1">
    <source>
        <dbReference type="ARBA" id="ARBA00001936"/>
    </source>
</evidence>
<evidence type="ECO:0000256" key="13">
    <source>
        <dbReference type="RuleBase" id="RU361242"/>
    </source>
</evidence>
<evidence type="ECO:0000256" key="10">
    <source>
        <dbReference type="ARBA" id="ARBA00023157"/>
    </source>
</evidence>
<dbReference type="EC" id="2.4.1.-" evidence="13"/>
<dbReference type="CDD" id="cd23434">
    <property type="entry name" value="beta-trefoil_Ricin_GALNT2"/>
    <property type="match status" value="1"/>
</dbReference>
<dbReference type="CDD" id="cd02510">
    <property type="entry name" value="pp-GalNAc-T"/>
    <property type="match status" value="1"/>
</dbReference>
<keyword evidence="9 13" id="KW-0472">Membrane</keyword>
<protein>
    <recommendedName>
        <fullName evidence="13">Polypeptide N-acetylgalactosaminyltransferase</fullName>
        <ecNumber evidence="13">2.4.1.-</ecNumber>
    </recommendedName>
    <alternativeName>
        <fullName evidence="13">Protein-UDP acetylgalactosaminyltransferase</fullName>
    </alternativeName>
</protein>
<evidence type="ECO:0000256" key="6">
    <source>
        <dbReference type="ARBA" id="ARBA00022968"/>
    </source>
</evidence>
<dbReference type="GO" id="GO:0006493">
    <property type="term" value="P:protein O-linked glycosylation"/>
    <property type="evidence" value="ECO:0007669"/>
    <property type="project" value="TreeGrafter"/>
</dbReference>
<dbReference type="FunFam" id="3.90.550.10:FF:000053">
    <property type="entry name" value="Polypeptide N-acetylgalactosaminyltransferase"/>
    <property type="match status" value="1"/>
</dbReference>
<keyword evidence="11" id="KW-0325">Glycoprotein</keyword>
<organism evidence="16 17">
    <name type="scientific">Clytia hemisphaerica</name>
    <dbReference type="NCBI Taxonomy" id="252671"/>
    <lineage>
        <taxon>Eukaryota</taxon>
        <taxon>Metazoa</taxon>
        <taxon>Cnidaria</taxon>
        <taxon>Hydrozoa</taxon>
        <taxon>Hydroidolina</taxon>
        <taxon>Leptothecata</taxon>
        <taxon>Obeliida</taxon>
        <taxon>Clytiidae</taxon>
        <taxon>Clytia</taxon>
    </lineage>
</organism>
<name>A0A7M5XIU5_9CNID</name>
<feature type="domain" description="Ricin B lectin" evidence="15">
    <location>
        <begin position="465"/>
        <end position="590"/>
    </location>
</feature>
<evidence type="ECO:0000256" key="14">
    <source>
        <dbReference type="SAM" id="MobiDB-lite"/>
    </source>
</evidence>
<evidence type="ECO:0000313" key="16">
    <source>
        <dbReference type="EnsemblMetazoa" id="CLYHEMP023028.1"/>
    </source>
</evidence>
<dbReference type="InterPro" id="IPR001173">
    <property type="entry name" value="Glyco_trans_2-like"/>
</dbReference>
<evidence type="ECO:0000256" key="12">
    <source>
        <dbReference type="ARBA" id="ARBA00023211"/>
    </source>
</evidence>
<dbReference type="InterPro" id="IPR000772">
    <property type="entry name" value="Ricin_B_lectin"/>
</dbReference>
<evidence type="ECO:0000256" key="9">
    <source>
        <dbReference type="ARBA" id="ARBA00023136"/>
    </source>
</evidence>
<keyword evidence="13" id="KW-0808">Transferase</keyword>
<comment type="pathway">
    <text evidence="13">Protein modification; protein glycosylation.</text>
</comment>
<evidence type="ECO:0000256" key="2">
    <source>
        <dbReference type="ARBA" id="ARBA00004323"/>
    </source>
</evidence>
<evidence type="ECO:0000256" key="8">
    <source>
        <dbReference type="ARBA" id="ARBA00023034"/>
    </source>
</evidence>
<dbReference type="PROSITE" id="PS50231">
    <property type="entry name" value="RICIN_B_LECTIN"/>
    <property type="match status" value="1"/>
</dbReference>
<dbReference type="OrthoDB" id="429263at2759"/>
<keyword evidence="4 13" id="KW-0812">Transmembrane</keyword>
<dbReference type="SUPFAM" id="SSF50370">
    <property type="entry name" value="Ricin B-like lectins"/>
    <property type="match status" value="1"/>
</dbReference>
<evidence type="ECO:0000256" key="5">
    <source>
        <dbReference type="ARBA" id="ARBA00022734"/>
    </source>
</evidence>
<dbReference type="RefSeq" id="XP_066936239.1">
    <property type="nucleotide sequence ID" value="XM_067080138.1"/>
</dbReference>
<accession>A0A7M5XIU5</accession>
<feature type="transmembrane region" description="Helical" evidence="13">
    <location>
        <begin position="7"/>
        <end position="25"/>
    </location>
</feature>
<keyword evidence="8 13" id="KW-0333">Golgi apparatus</keyword>
<sequence length="594" mass="68160">MRIHTSRVLIFLLFVIWIGGMLYFFTSSSNAPPPLSPEEQARLIALGKLARDRDHKGHKEHHDIGHGQDHQKPDEKKYNVKGNIFIAKDPKMRSNNRDSRSLKDFDWHGYVQRGALKPGEDKNVRNAYNQEASEKLAWDRPIPDVRDAKCRNKRYDTDLPTTTIIICFHNEGRAALLRTVVSALNRSPDHLLKEIILVDDFSDNPADGKELGSIPKVKVLRNDKREGLIRSRVKGADIAKGDVLTFLDSHCEENEMWLEPLLQAIKDNRKAVVAPIIDVIAHETFEYLSSSSELRGGFGWNLNFKWDFLPPKYLEEHRRDRTAPIKSPAIAGGLFSIDKKWFETLGKYDNQMDVWGGENLEISFRAWQCGGEMHILPCSRVGHVFRERHPYKFPGGSMNVFQKNTRRAAEVWMDDYKRFYFGAVPSARYAIFGDIHERMELRNKLGCKSFKWFLNNVYPELKVPDSDVIKYGSLKNNGENCMDTMGHQINEGVGIFSCHGQGGNQDWSWTKHDQIKHEEICVTAIGSDEHSAVLMRKCDKNDRFQKWRYEEGTRAIVNTGSNLCLDNYKMGQDVVTNKCLGQDTQLWTIDMANS</sequence>
<dbReference type="Proteomes" id="UP000594262">
    <property type="component" value="Unplaced"/>
</dbReference>
<keyword evidence="17" id="KW-1185">Reference proteome</keyword>
<evidence type="ECO:0000256" key="7">
    <source>
        <dbReference type="ARBA" id="ARBA00022989"/>
    </source>
</evidence>
<dbReference type="GO" id="GO:0004653">
    <property type="term" value="F:polypeptide N-acetylgalactosaminyltransferase activity"/>
    <property type="evidence" value="ECO:0007669"/>
    <property type="project" value="TreeGrafter"/>
</dbReference>
<dbReference type="GeneID" id="136823979"/>
<dbReference type="PANTHER" id="PTHR11675:SF119">
    <property type="entry name" value="POLYPEPTIDE N-ACETYLGALACTOSAMINYLTRANSFERASE 2"/>
    <property type="match status" value="1"/>
</dbReference>
<comment type="similarity">
    <text evidence="3 13">Belongs to the glycosyltransferase 2 family. GalNAc-T subfamily.</text>
</comment>
<keyword evidence="12 13" id="KW-0464">Manganese</keyword>
<dbReference type="Pfam" id="PF00652">
    <property type="entry name" value="Ricin_B_lectin"/>
    <property type="match status" value="1"/>
</dbReference>
<keyword evidence="7 13" id="KW-1133">Transmembrane helix</keyword>
<dbReference type="InterPro" id="IPR045885">
    <property type="entry name" value="GalNAc-T"/>
</dbReference>